<evidence type="ECO:0000313" key="1">
    <source>
        <dbReference type="EMBL" id="MFC4425343.1"/>
    </source>
</evidence>
<organism evidence="1 2">
    <name type="scientific">Deinococcus navajonensis</name>
    <dbReference type="NCBI Taxonomy" id="309884"/>
    <lineage>
        <taxon>Bacteria</taxon>
        <taxon>Thermotogati</taxon>
        <taxon>Deinococcota</taxon>
        <taxon>Deinococci</taxon>
        <taxon>Deinococcales</taxon>
        <taxon>Deinococcaceae</taxon>
        <taxon>Deinococcus</taxon>
    </lineage>
</organism>
<sequence>MTHLTELYDVFSPEDARQAGAQTRRELHLSADLRRPRPAADWETSAAGLLLQLWHAEGPGLLARLGEAGPWVYAPDVATLQDLGRAYERLVRSVWTAGAPPAAGGSLLERLVSQGGVPVVTTAPLSDQEEAFWALAARVASQRREARTAGVWP</sequence>
<reference evidence="2" key="1">
    <citation type="journal article" date="2019" name="Int. J. Syst. Evol. Microbiol.">
        <title>The Global Catalogue of Microorganisms (GCM) 10K type strain sequencing project: providing services to taxonomists for standard genome sequencing and annotation.</title>
        <authorList>
            <consortium name="The Broad Institute Genomics Platform"/>
            <consortium name="The Broad Institute Genome Sequencing Center for Infectious Disease"/>
            <person name="Wu L."/>
            <person name="Ma J."/>
        </authorList>
    </citation>
    <scope>NUCLEOTIDE SEQUENCE [LARGE SCALE GENOMIC DNA]</scope>
    <source>
        <strain evidence="2">CCUG 56029</strain>
    </source>
</reference>
<dbReference type="Proteomes" id="UP001595998">
    <property type="component" value="Unassembled WGS sequence"/>
</dbReference>
<name>A0ABV8XKW7_9DEIO</name>
<accession>A0ABV8XKW7</accession>
<evidence type="ECO:0000313" key="2">
    <source>
        <dbReference type="Proteomes" id="UP001595998"/>
    </source>
</evidence>
<protein>
    <submittedName>
        <fullName evidence="1">Uncharacterized protein</fullName>
    </submittedName>
</protein>
<dbReference type="EMBL" id="JBHSEH010000005">
    <property type="protein sequence ID" value="MFC4425343.1"/>
    <property type="molecule type" value="Genomic_DNA"/>
</dbReference>
<comment type="caution">
    <text evidence="1">The sequence shown here is derived from an EMBL/GenBank/DDBJ whole genome shotgun (WGS) entry which is preliminary data.</text>
</comment>
<keyword evidence="2" id="KW-1185">Reference proteome</keyword>
<gene>
    <name evidence="1" type="ORF">ACFOZ9_03895</name>
</gene>
<proteinExistence type="predicted"/>